<dbReference type="RefSeq" id="WP_090334727.1">
    <property type="nucleotide sequence ID" value="NZ_FNXY01000002.1"/>
</dbReference>
<keyword evidence="3" id="KW-1185">Reference proteome</keyword>
<dbReference type="Pfam" id="PF12771">
    <property type="entry name" value="SusD-like_2"/>
    <property type="match status" value="1"/>
</dbReference>
<dbReference type="AlphaFoldDB" id="A0A1H6R937"/>
<sequence length="481" mass="53011">MKYKNIIFRSVFTLALTALLGACQDDLEEVNNNPNEAIVAQPEYLLANAIKSNADIILGSDASMETTTLYVQHWAKIQYTDPDKYTASVTNIQNVWTNFYSLGLTDFDKVIKLGEESGNVNYQAVGLILKSWSFQMLTDLYGDIPYSQAVKIDQYLTPKYDAQKDVYLGLLNDLKKAGDLINTSGSPISGDLVYNGNLTKWKKFANSLRLRIALRIADKDPATAKSVVAELAANPSLLIAGNDEIAQLIYLSSPNQNPVSRDRETRDDYRVSKSVVDKLLELKDPRLPIFANKTVDATPNNYVGVTNGLLADSAAKLGFTKTSKLGDYFTAPTSPAVFLSYSEVLFNLAEAAQRGFISDDAAALYKNAVTASLQQFKVSSGDITAYLAQPIVAYNAANYKKSIGEQKWIALFSQGLEAYTEWRRLDYPQLKPAYAGVLNGKFPLRLTYPTGEQALNSASYKAAVASQGEDKLTTKLWFDAQ</sequence>
<feature type="signal peptide" evidence="1">
    <location>
        <begin position="1"/>
        <end position="24"/>
    </location>
</feature>
<dbReference type="STRING" id="408657.SAMN04487995_1034"/>
<evidence type="ECO:0000256" key="1">
    <source>
        <dbReference type="SAM" id="SignalP"/>
    </source>
</evidence>
<dbReference type="InterPro" id="IPR011990">
    <property type="entry name" value="TPR-like_helical_dom_sf"/>
</dbReference>
<dbReference type="EMBL" id="FNXY01000002">
    <property type="protein sequence ID" value="SEI50976.1"/>
    <property type="molecule type" value="Genomic_DNA"/>
</dbReference>
<proteinExistence type="predicted"/>
<organism evidence="2 3">
    <name type="scientific">Dyadobacter koreensis</name>
    <dbReference type="NCBI Taxonomy" id="408657"/>
    <lineage>
        <taxon>Bacteria</taxon>
        <taxon>Pseudomonadati</taxon>
        <taxon>Bacteroidota</taxon>
        <taxon>Cytophagia</taxon>
        <taxon>Cytophagales</taxon>
        <taxon>Spirosomataceae</taxon>
        <taxon>Dyadobacter</taxon>
    </lineage>
</organism>
<dbReference type="OrthoDB" id="973072at2"/>
<evidence type="ECO:0000313" key="2">
    <source>
        <dbReference type="EMBL" id="SEI50976.1"/>
    </source>
</evidence>
<feature type="chain" id="PRO_5011485509" evidence="1">
    <location>
        <begin position="25"/>
        <end position="481"/>
    </location>
</feature>
<dbReference type="SUPFAM" id="SSF48452">
    <property type="entry name" value="TPR-like"/>
    <property type="match status" value="1"/>
</dbReference>
<keyword evidence="1" id="KW-0732">Signal</keyword>
<dbReference type="InterPro" id="IPR041662">
    <property type="entry name" value="SusD-like_2"/>
</dbReference>
<reference evidence="2 3" key="1">
    <citation type="submission" date="2016-10" db="EMBL/GenBank/DDBJ databases">
        <authorList>
            <person name="de Groot N.N."/>
        </authorList>
    </citation>
    <scope>NUCLEOTIDE SEQUENCE [LARGE SCALE GENOMIC DNA]</scope>
    <source>
        <strain evidence="2 3">DSM 19938</strain>
    </source>
</reference>
<evidence type="ECO:0000313" key="3">
    <source>
        <dbReference type="Proteomes" id="UP000199532"/>
    </source>
</evidence>
<gene>
    <name evidence="2" type="ORF">SAMN04487995_1034</name>
</gene>
<dbReference type="PROSITE" id="PS51257">
    <property type="entry name" value="PROKAR_LIPOPROTEIN"/>
    <property type="match status" value="1"/>
</dbReference>
<dbReference type="Gene3D" id="1.25.40.390">
    <property type="match status" value="1"/>
</dbReference>
<dbReference type="Proteomes" id="UP000199532">
    <property type="component" value="Unassembled WGS sequence"/>
</dbReference>
<protein>
    <submittedName>
        <fullName evidence="2">Starch-binding associating with outer membrane</fullName>
    </submittedName>
</protein>
<accession>A0A1H6R937</accession>
<name>A0A1H6R937_9BACT</name>